<keyword evidence="2" id="KW-1185">Reference proteome</keyword>
<dbReference type="Proteomes" id="UP000805193">
    <property type="component" value="Unassembled WGS sequence"/>
</dbReference>
<accession>A0AC60PMB5</accession>
<protein>
    <submittedName>
        <fullName evidence="1">Uncharacterized protein</fullName>
    </submittedName>
</protein>
<evidence type="ECO:0000313" key="2">
    <source>
        <dbReference type="Proteomes" id="UP000805193"/>
    </source>
</evidence>
<reference evidence="1 2" key="1">
    <citation type="journal article" date="2020" name="Cell">
        <title>Large-Scale Comparative Analyses of Tick Genomes Elucidate Their Genetic Diversity and Vector Capacities.</title>
        <authorList>
            <consortium name="Tick Genome and Microbiome Consortium (TIGMIC)"/>
            <person name="Jia N."/>
            <person name="Wang J."/>
            <person name="Shi W."/>
            <person name="Du L."/>
            <person name="Sun Y."/>
            <person name="Zhan W."/>
            <person name="Jiang J.F."/>
            <person name="Wang Q."/>
            <person name="Zhang B."/>
            <person name="Ji P."/>
            <person name="Bell-Sakyi L."/>
            <person name="Cui X.M."/>
            <person name="Yuan T.T."/>
            <person name="Jiang B.G."/>
            <person name="Yang W.F."/>
            <person name="Lam T.T."/>
            <person name="Chang Q.C."/>
            <person name="Ding S.J."/>
            <person name="Wang X.J."/>
            <person name="Zhu J.G."/>
            <person name="Ruan X.D."/>
            <person name="Zhao L."/>
            <person name="Wei J.T."/>
            <person name="Ye R.Z."/>
            <person name="Que T.C."/>
            <person name="Du C.H."/>
            <person name="Zhou Y.H."/>
            <person name="Cheng J.X."/>
            <person name="Dai P.F."/>
            <person name="Guo W.B."/>
            <person name="Han X.H."/>
            <person name="Huang E.J."/>
            <person name="Li L.F."/>
            <person name="Wei W."/>
            <person name="Gao Y.C."/>
            <person name="Liu J.Z."/>
            <person name="Shao H.Z."/>
            <person name="Wang X."/>
            <person name="Wang C.C."/>
            <person name="Yang T.C."/>
            <person name="Huo Q.B."/>
            <person name="Li W."/>
            <person name="Chen H.Y."/>
            <person name="Chen S.E."/>
            <person name="Zhou L.G."/>
            <person name="Ni X.B."/>
            <person name="Tian J.H."/>
            <person name="Sheng Y."/>
            <person name="Liu T."/>
            <person name="Pan Y.S."/>
            <person name="Xia L.Y."/>
            <person name="Li J."/>
            <person name="Zhao F."/>
            <person name="Cao W.C."/>
        </authorList>
    </citation>
    <scope>NUCLEOTIDE SEQUENCE [LARGE SCALE GENOMIC DNA]</scope>
    <source>
        <strain evidence="1">Iper-2018</strain>
    </source>
</reference>
<name>A0AC60PMB5_IXOPE</name>
<comment type="caution">
    <text evidence="1">The sequence shown here is derived from an EMBL/GenBank/DDBJ whole genome shotgun (WGS) entry which is preliminary data.</text>
</comment>
<proteinExistence type="predicted"/>
<dbReference type="EMBL" id="JABSTQ010010270">
    <property type="protein sequence ID" value="KAG0422113.1"/>
    <property type="molecule type" value="Genomic_DNA"/>
</dbReference>
<organism evidence="1 2">
    <name type="scientific">Ixodes persulcatus</name>
    <name type="common">Taiga tick</name>
    <dbReference type="NCBI Taxonomy" id="34615"/>
    <lineage>
        <taxon>Eukaryota</taxon>
        <taxon>Metazoa</taxon>
        <taxon>Ecdysozoa</taxon>
        <taxon>Arthropoda</taxon>
        <taxon>Chelicerata</taxon>
        <taxon>Arachnida</taxon>
        <taxon>Acari</taxon>
        <taxon>Parasitiformes</taxon>
        <taxon>Ixodida</taxon>
        <taxon>Ixodoidea</taxon>
        <taxon>Ixodidae</taxon>
        <taxon>Ixodinae</taxon>
        <taxon>Ixodes</taxon>
    </lineage>
</organism>
<sequence length="338" mass="37067">MCGIVTSAVLCRRWLHLLLLAADGGGHSLCLEGLVREVLDRVSQGTHSRRRAADPTHRQSDGQQRIRRKMPQHQDPHSNRHDEEAQEGGPVHNRLRVFRYASVIRPSAPSQTRPKEEKEAVAISVRSTFDCASESTPLKLDSHLLDNGPYQGGDLNRKCALTLSIVSVVFNLVVGGTGFVFAFQRNSASIYAFAAECLLDMLSSIIVIWQYLTPHYSFARERIACMLLGLFFIISAIAIISKAMEDLIVRESPTWVILVMDNVAGAAACFALALVKFVLARRMGSLSLVLDGINSLISAFCAVAIIVSDLVYDSNPEIWYMDAVLSTVAALVMLLVGA</sequence>
<gene>
    <name evidence="1" type="ORF">HPB47_002035</name>
</gene>
<evidence type="ECO:0000313" key="1">
    <source>
        <dbReference type="EMBL" id="KAG0422113.1"/>
    </source>
</evidence>
<feature type="non-terminal residue" evidence="1">
    <location>
        <position position="338"/>
    </location>
</feature>